<feature type="transmembrane region" description="Helical" evidence="4">
    <location>
        <begin position="211"/>
        <end position="238"/>
    </location>
</feature>
<dbReference type="NCBIfam" id="NF009048">
    <property type="entry name" value="PRK12382.1"/>
    <property type="match status" value="1"/>
</dbReference>
<organism evidence="6 7">
    <name type="scientific">Roseomonas indoligenes</name>
    <dbReference type="NCBI Taxonomy" id="2820811"/>
    <lineage>
        <taxon>Bacteria</taxon>
        <taxon>Pseudomonadati</taxon>
        <taxon>Pseudomonadota</taxon>
        <taxon>Alphaproteobacteria</taxon>
        <taxon>Acetobacterales</taxon>
        <taxon>Roseomonadaceae</taxon>
        <taxon>Roseomonas</taxon>
    </lineage>
</organism>
<feature type="transmembrane region" description="Helical" evidence="4">
    <location>
        <begin position="144"/>
        <end position="164"/>
    </location>
</feature>
<dbReference type="Gene3D" id="1.20.1250.20">
    <property type="entry name" value="MFS general substrate transporter like domains"/>
    <property type="match status" value="2"/>
</dbReference>
<dbReference type="RefSeq" id="WP_209376747.1">
    <property type="nucleotide sequence ID" value="NZ_JAGIZA010000024.1"/>
</dbReference>
<keyword evidence="3 4" id="KW-0472">Membrane</keyword>
<gene>
    <name evidence="6" type="ORF">J5Y10_24430</name>
</gene>
<name>A0A940N8E5_9PROT</name>
<dbReference type="InterPro" id="IPR020846">
    <property type="entry name" value="MFS_dom"/>
</dbReference>
<evidence type="ECO:0000259" key="5">
    <source>
        <dbReference type="PROSITE" id="PS50850"/>
    </source>
</evidence>
<protein>
    <submittedName>
        <fullName evidence="6">Arabinose transporter</fullName>
    </submittedName>
</protein>
<feature type="transmembrane region" description="Helical" evidence="4">
    <location>
        <begin position="76"/>
        <end position="99"/>
    </location>
</feature>
<feature type="transmembrane region" description="Helical" evidence="4">
    <location>
        <begin position="105"/>
        <end position="132"/>
    </location>
</feature>
<dbReference type="GO" id="GO:0022857">
    <property type="term" value="F:transmembrane transporter activity"/>
    <property type="evidence" value="ECO:0007669"/>
    <property type="project" value="InterPro"/>
</dbReference>
<proteinExistence type="predicted"/>
<evidence type="ECO:0000313" key="7">
    <source>
        <dbReference type="Proteomes" id="UP000677537"/>
    </source>
</evidence>
<evidence type="ECO:0000256" key="2">
    <source>
        <dbReference type="ARBA" id="ARBA00022989"/>
    </source>
</evidence>
<feature type="domain" description="Major facilitator superfamily (MFS) profile" evidence="5">
    <location>
        <begin position="176"/>
        <end position="388"/>
    </location>
</feature>
<feature type="transmembrane region" description="Helical" evidence="4">
    <location>
        <begin position="275"/>
        <end position="293"/>
    </location>
</feature>
<dbReference type="Pfam" id="PF07690">
    <property type="entry name" value="MFS_1"/>
    <property type="match status" value="2"/>
</dbReference>
<dbReference type="InterPro" id="IPR036259">
    <property type="entry name" value="MFS_trans_sf"/>
</dbReference>
<comment type="caution">
    <text evidence="6">The sequence shown here is derived from an EMBL/GenBank/DDBJ whole genome shotgun (WGS) entry which is preliminary data.</text>
</comment>
<dbReference type="PANTHER" id="PTHR23531:SF1">
    <property type="entry name" value="QUINOLENE RESISTANCE PROTEIN NORA"/>
    <property type="match status" value="1"/>
</dbReference>
<dbReference type="PROSITE" id="PS50850">
    <property type="entry name" value="MFS"/>
    <property type="match status" value="1"/>
</dbReference>
<feature type="transmembrane region" description="Helical" evidence="4">
    <location>
        <begin position="12"/>
        <end position="34"/>
    </location>
</feature>
<reference evidence="6" key="1">
    <citation type="submission" date="2021-03" db="EMBL/GenBank/DDBJ databases">
        <authorList>
            <person name="So Y."/>
        </authorList>
    </citation>
    <scope>NUCLEOTIDE SEQUENCE</scope>
    <source>
        <strain evidence="6">SG15</strain>
    </source>
</reference>
<keyword evidence="7" id="KW-1185">Reference proteome</keyword>
<feature type="transmembrane region" description="Helical" evidence="4">
    <location>
        <begin position="244"/>
        <end position="263"/>
    </location>
</feature>
<evidence type="ECO:0000256" key="4">
    <source>
        <dbReference type="SAM" id="Phobius"/>
    </source>
</evidence>
<accession>A0A940N8E5</accession>
<evidence type="ECO:0000313" key="6">
    <source>
        <dbReference type="EMBL" id="MBP0495952.1"/>
    </source>
</evidence>
<dbReference type="SUPFAM" id="SSF103473">
    <property type="entry name" value="MFS general substrate transporter"/>
    <property type="match status" value="1"/>
</dbReference>
<dbReference type="AlphaFoldDB" id="A0A940N8E5"/>
<keyword evidence="2 4" id="KW-1133">Transmembrane helix</keyword>
<dbReference type="InterPro" id="IPR052714">
    <property type="entry name" value="MFS_Exporter"/>
</dbReference>
<dbReference type="CDD" id="cd17489">
    <property type="entry name" value="MFS_YfcJ_like"/>
    <property type="match status" value="1"/>
</dbReference>
<feature type="transmembrane region" description="Helical" evidence="4">
    <location>
        <begin position="361"/>
        <end position="380"/>
    </location>
</feature>
<feature type="transmembrane region" description="Helical" evidence="4">
    <location>
        <begin position="40"/>
        <end position="64"/>
    </location>
</feature>
<feature type="transmembrane region" description="Helical" evidence="4">
    <location>
        <begin position="170"/>
        <end position="190"/>
    </location>
</feature>
<dbReference type="EMBL" id="JAGIZA010000024">
    <property type="protein sequence ID" value="MBP0495952.1"/>
    <property type="molecule type" value="Genomic_DNA"/>
</dbReference>
<dbReference type="NCBIfam" id="NF003477">
    <property type="entry name" value="PRK05122.1"/>
    <property type="match status" value="1"/>
</dbReference>
<keyword evidence="1 4" id="KW-0812">Transmembrane</keyword>
<sequence>MNSESVPAWRLWPFVAIVLTGFLAIALPLPVFSLRVHNELGFSLVTAGWVAGIQSLATILTRQWAGSMIDRRGPRWGALAGLPLAVLSGLTYLASTLIADPQVSLAVLIIGRLIMGPAESLFLTGAMTWGILTLGPRRTGVVMTWQGIAMFVAIGLGAPIGLFFMAQGGFVAVALVTAALPLAGLAIALSRPAIAPVARGGRTSFIGMIGLVWREGLALCLGIAPQAVLASFVALYFASRGWEGAGLTLTGFGIGFIAVRAFLSHMPDRVGGAKVAIVSLVVEAFGQALLWTAPNVTMALLGATLTGAGFSLIYPALGVEVVRRVPEASRGLAIASFSAFLDIAVGLAGPLAGLIVGIGGYPAVFLAGAIGCLIGPLLLIRRRPQSTA</sequence>
<dbReference type="Proteomes" id="UP000677537">
    <property type="component" value="Unassembled WGS sequence"/>
</dbReference>
<feature type="transmembrane region" description="Helical" evidence="4">
    <location>
        <begin position="331"/>
        <end position="355"/>
    </location>
</feature>
<feature type="transmembrane region" description="Helical" evidence="4">
    <location>
        <begin position="299"/>
        <end position="319"/>
    </location>
</feature>
<evidence type="ECO:0000256" key="1">
    <source>
        <dbReference type="ARBA" id="ARBA00022692"/>
    </source>
</evidence>
<dbReference type="InterPro" id="IPR011701">
    <property type="entry name" value="MFS"/>
</dbReference>
<evidence type="ECO:0000256" key="3">
    <source>
        <dbReference type="ARBA" id="ARBA00023136"/>
    </source>
</evidence>
<dbReference type="PANTHER" id="PTHR23531">
    <property type="entry name" value="QUINOLENE RESISTANCE PROTEIN NORA"/>
    <property type="match status" value="1"/>
</dbReference>